<accession>A0A7S3L0V5</accession>
<evidence type="ECO:0000256" key="8">
    <source>
        <dbReference type="ARBA" id="ARBA00042485"/>
    </source>
</evidence>
<feature type="compositionally biased region" description="Low complexity" evidence="10">
    <location>
        <begin position="442"/>
        <end position="451"/>
    </location>
</feature>
<feature type="region of interest" description="Disordered" evidence="10">
    <location>
        <begin position="1"/>
        <end position="85"/>
    </location>
</feature>
<comment type="similarity">
    <text evidence="2">Belongs to the SNAP family.</text>
</comment>
<evidence type="ECO:0000256" key="7">
    <source>
        <dbReference type="ARBA" id="ARBA00040047"/>
    </source>
</evidence>
<keyword evidence="3" id="KW-0813">Transport</keyword>
<dbReference type="PANTHER" id="PTHR13768:SF2">
    <property type="entry name" value="GAMMA-SOLUBLE NSF ATTACHMENT PROTEIN"/>
    <property type="match status" value="1"/>
</dbReference>
<evidence type="ECO:0000256" key="1">
    <source>
        <dbReference type="ARBA" id="ARBA00004170"/>
    </source>
</evidence>
<feature type="region of interest" description="Disordered" evidence="10">
    <location>
        <begin position="436"/>
        <end position="485"/>
    </location>
</feature>
<evidence type="ECO:0000313" key="11">
    <source>
        <dbReference type="EMBL" id="CAE0407353.1"/>
    </source>
</evidence>
<feature type="compositionally biased region" description="Basic and acidic residues" evidence="10">
    <location>
        <begin position="462"/>
        <end position="476"/>
    </location>
</feature>
<keyword evidence="5" id="KW-0653">Protein transport</keyword>
<evidence type="ECO:0000256" key="5">
    <source>
        <dbReference type="ARBA" id="ARBA00022927"/>
    </source>
</evidence>
<feature type="coiled-coil region" evidence="9">
    <location>
        <begin position="203"/>
        <end position="230"/>
    </location>
</feature>
<dbReference type="AlphaFoldDB" id="A0A7S3L0V5"/>
<sequence>MSYKNNANANRDALFGGAAGDGGSKKKSGSNKSNRDALFGGAKPATKASSTPKVSGGSATAPLTRTVLDRKNRKNKPQKPSLMGEARVAKLKQAEEFRDKANACMKTGLFSKADPVAASTYYKRAADAYQQAGKEDRLERLYRQESAKCNMQIGAWASAAGDYTRAAELLIPKDATEDDMDDLPEAPEFPTLEKRRFASSVFHKEAAKAYTEMNEKAKAAQSKVKAAMALNFGVEARLLSKESLQEMEEAIEAHVPDVMNPYARYRQTGTSAFLGPDETIANPSPESIELAKEHIVTKAYSHEPLFELVYFLCKYREYASALYAAGAASALLAHENLSTLTLSRSFIMETIVTLAMGDPVQAEQQFLQRHVQQTAYLSARECKLAEDLFRAVKLRDAEALEEARSPAGSNRAALANLHSVMRQLVMELRLSGVARAHKEGETTNSTTTVSVKSKKKSSSSSDGKKKEKAEPPERSLQELAGMKTGYEAEVQQGANLDGDALADELDALNFDLGDDDDNGKGLGFGDDDDSLDDDDFDLR</sequence>
<dbReference type="GO" id="GO:0006886">
    <property type="term" value="P:intracellular protein transport"/>
    <property type="evidence" value="ECO:0007669"/>
    <property type="project" value="InterPro"/>
</dbReference>
<dbReference type="InterPro" id="IPR011990">
    <property type="entry name" value="TPR-like_helical_dom_sf"/>
</dbReference>
<evidence type="ECO:0000256" key="4">
    <source>
        <dbReference type="ARBA" id="ARBA00022892"/>
    </source>
</evidence>
<dbReference type="EMBL" id="HBIM01006082">
    <property type="protein sequence ID" value="CAE0407353.1"/>
    <property type="molecule type" value="Transcribed_RNA"/>
</dbReference>
<evidence type="ECO:0000256" key="6">
    <source>
        <dbReference type="ARBA" id="ARBA00023136"/>
    </source>
</evidence>
<dbReference type="GO" id="GO:0019905">
    <property type="term" value="F:syntaxin binding"/>
    <property type="evidence" value="ECO:0007669"/>
    <property type="project" value="TreeGrafter"/>
</dbReference>
<proteinExistence type="inferred from homology"/>
<feature type="compositionally biased region" description="Polar residues" evidence="10">
    <location>
        <begin position="47"/>
        <end position="63"/>
    </location>
</feature>
<reference evidence="11" key="1">
    <citation type="submission" date="2021-01" db="EMBL/GenBank/DDBJ databases">
        <authorList>
            <person name="Corre E."/>
            <person name="Pelletier E."/>
            <person name="Niang G."/>
            <person name="Scheremetjew M."/>
            <person name="Finn R."/>
            <person name="Kale V."/>
            <person name="Holt S."/>
            <person name="Cochrane G."/>
            <person name="Meng A."/>
            <person name="Brown T."/>
            <person name="Cohen L."/>
        </authorList>
    </citation>
    <scope>NUCLEOTIDE SEQUENCE</scope>
    <source>
        <strain evidence="11">CCMP127</strain>
    </source>
</reference>
<dbReference type="GO" id="GO:0005774">
    <property type="term" value="C:vacuolar membrane"/>
    <property type="evidence" value="ECO:0007669"/>
    <property type="project" value="TreeGrafter"/>
</dbReference>
<evidence type="ECO:0000256" key="10">
    <source>
        <dbReference type="SAM" id="MobiDB-lite"/>
    </source>
</evidence>
<protein>
    <recommendedName>
        <fullName evidence="7">Gamma-soluble NSF attachment protein</fullName>
    </recommendedName>
    <alternativeName>
        <fullName evidence="8">N-ethylmaleimide-sensitive factor attachment protein gamma</fullName>
    </alternativeName>
</protein>
<keyword evidence="9" id="KW-0175">Coiled coil</keyword>
<comment type="subcellular location">
    <subcellularLocation>
        <location evidence="1">Membrane</location>
        <topology evidence="1">Peripheral membrane protein</topology>
    </subcellularLocation>
</comment>
<feature type="region of interest" description="Disordered" evidence="10">
    <location>
        <begin position="510"/>
        <end position="539"/>
    </location>
</feature>
<feature type="compositionally biased region" description="Acidic residues" evidence="10">
    <location>
        <begin position="525"/>
        <end position="539"/>
    </location>
</feature>
<name>A0A7S3L0V5_9STRA</name>
<organism evidence="11">
    <name type="scientific">Amphora coffeiformis</name>
    <dbReference type="NCBI Taxonomy" id="265554"/>
    <lineage>
        <taxon>Eukaryota</taxon>
        <taxon>Sar</taxon>
        <taxon>Stramenopiles</taxon>
        <taxon>Ochrophyta</taxon>
        <taxon>Bacillariophyta</taxon>
        <taxon>Bacillariophyceae</taxon>
        <taxon>Bacillariophycidae</taxon>
        <taxon>Thalassiophysales</taxon>
        <taxon>Catenulaceae</taxon>
        <taxon>Amphora</taxon>
    </lineage>
</organism>
<keyword evidence="4" id="KW-0931">ER-Golgi transport</keyword>
<dbReference type="Gene3D" id="1.25.40.10">
    <property type="entry name" value="Tetratricopeptide repeat domain"/>
    <property type="match status" value="2"/>
</dbReference>
<dbReference type="PANTHER" id="PTHR13768">
    <property type="entry name" value="SOLUBLE NSF ATTACHMENT PROTEIN SNAP"/>
    <property type="match status" value="1"/>
</dbReference>
<keyword evidence="6" id="KW-0472">Membrane</keyword>
<evidence type="ECO:0000256" key="2">
    <source>
        <dbReference type="ARBA" id="ARBA00010050"/>
    </source>
</evidence>
<dbReference type="GO" id="GO:0005483">
    <property type="term" value="F:soluble NSF attachment protein activity"/>
    <property type="evidence" value="ECO:0007669"/>
    <property type="project" value="TreeGrafter"/>
</dbReference>
<evidence type="ECO:0000256" key="9">
    <source>
        <dbReference type="SAM" id="Coils"/>
    </source>
</evidence>
<gene>
    <name evidence="11" type="ORF">ACOF00016_LOCUS5180</name>
</gene>
<evidence type="ECO:0000256" key="3">
    <source>
        <dbReference type="ARBA" id="ARBA00022448"/>
    </source>
</evidence>
<dbReference type="GO" id="GO:0016192">
    <property type="term" value="P:vesicle-mediated transport"/>
    <property type="evidence" value="ECO:0007669"/>
    <property type="project" value="UniProtKB-KW"/>
</dbReference>
<dbReference type="Pfam" id="PF14938">
    <property type="entry name" value="SNAP"/>
    <property type="match status" value="1"/>
</dbReference>
<dbReference type="InterPro" id="IPR000744">
    <property type="entry name" value="NSF_attach"/>
</dbReference>
<dbReference type="GO" id="GO:0031201">
    <property type="term" value="C:SNARE complex"/>
    <property type="evidence" value="ECO:0007669"/>
    <property type="project" value="TreeGrafter"/>
</dbReference>